<keyword evidence="5" id="KW-1133">Transmembrane helix</keyword>
<evidence type="ECO:0000259" key="6">
    <source>
        <dbReference type="SMART" id="SM00228"/>
    </source>
</evidence>
<keyword evidence="8" id="KW-1185">Reference proteome</keyword>
<accession>A0A7Z0CKU0</accession>
<dbReference type="PRINTS" id="PR00834">
    <property type="entry name" value="PROTEASES2C"/>
</dbReference>
<dbReference type="InterPro" id="IPR009003">
    <property type="entry name" value="Peptidase_S1_PA"/>
</dbReference>
<dbReference type="EC" id="3.4.21.-" evidence="7"/>
<gene>
    <name evidence="7" type="ORF">BKA03_002372</name>
</gene>
<dbReference type="GO" id="GO:0006508">
    <property type="term" value="P:proteolysis"/>
    <property type="evidence" value="ECO:0007669"/>
    <property type="project" value="UniProtKB-KW"/>
</dbReference>
<evidence type="ECO:0000256" key="5">
    <source>
        <dbReference type="SAM" id="Phobius"/>
    </source>
</evidence>
<feature type="region of interest" description="Disordered" evidence="4">
    <location>
        <begin position="1"/>
        <end position="51"/>
    </location>
</feature>
<dbReference type="PANTHER" id="PTHR43343">
    <property type="entry name" value="PEPTIDASE S12"/>
    <property type="match status" value="1"/>
</dbReference>
<keyword evidence="2 7" id="KW-0645">Protease</keyword>
<reference evidence="7 8" key="1">
    <citation type="submission" date="2020-07" db="EMBL/GenBank/DDBJ databases">
        <title>Sequencing the genomes of 1000 actinobacteria strains.</title>
        <authorList>
            <person name="Klenk H.-P."/>
        </authorList>
    </citation>
    <scope>NUCLEOTIDE SEQUENCE [LARGE SCALE GENOMIC DNA]</scope>
    <source>
        <strain evidence="7 8">DSM 19970</strain>
    </source>
</reference>
<feature type="transmembrane region" description="Helical" evidence="5">
    <location>
        <begin position="88"/>
        <end position="111"/>
    </location>
</feature>
<proteinExistence type="inferred from homology"/>
<dbReference type="Proteomes" id="UP000547973">
    <property type="component" value="Unassembled WGS sequence"/>
</dbReference>
<protein>
    <submittedName>
        <fullName evidence="7">Putative serine protease PepD</fullName>
        <ecNumber evidence="7">3.4.21.-</ecNumber>
    </submittedName>
</protein>
<dbReference type="Pfam" id="PF13365">
    <property type="entry name" value="Trypsin_2"/>
    <property type="match status" value="1"/>
</dbReference>
<keyword evidence="5" id="KW-0812">Transmembrane</keyword>
<dbReference type="Gene3D" id="2.30.42.10">
    <property type="match status" value="1"/>
</dbReference>
<dbReference type="InterPro" id="IPR043504">
    <property type="entry name" value="Peptidase_S1_PA_chymotrypsin"/>
</dbReference>
<dbReference type="SUPFAM" id="SSF50494">
    <property type="entry name" value="Trypsin-like serine proteases"/>
    <property type="match status" value="1"/>
</dbReference>
<evidence type="ECO:0000256" key="2">
    <source>
        <dbReference type="ARBA" id="ARBA00022670"/>
    </source>
</evidence>
<dbReference type="CDD" id="cd06779">
    <property type="entry name" value="cpPDZ_Deg_HtrA-like"/>
    <property type="match status" value="1"/>
</dbReference>
<keyword evidence="5" id="KW-0472">Membrane</keyword>
<evidence type="ECO:0000313" key="7">
    <source>
        <dbReference type="EMBL" id="NYI42253.1"/>
    </source>
</evidence>
<dbReference type="AlphaFoldDB" id="A0A7Z0CKU0"/>
<feature type="domain" description="PDZ" evidence="6">
    <location>
        <begin position="366"/>
        <end position="437"/>
    </location>
</feature>
<dbReference type="InterPro" id="IPR001478">
    <property type="entry name" value="PDZ"/>
</dbReference>
<evidence type="ECO:0000256" key="3">
    <source>
        <dbReference type="ARBA" id="ARBA00022801"/>
    </source>
</evidence>
<sequence>MSQLFASPDESQAEPSPKGAVKVDDVSTAMPTPEAAAAVPPGPAPAPPREAADGIFGTPPVPQAGSIDYTVPPAPPGHSRPRRPRRGAFAGIAALALLLGTAGGVGGAAAWQQWGPSDAATAQVATLPVSQSTSTVQPASGSVAAVAKAALPSVVQIEVKTATGGDTGSGIIIRADGYILTNNHVISAASNGTIQVLFSDGQVSSAKVVGSTSAYDLAVIKVDRTGLTPLVLGDSSAMVVGDPVIAVGSPLGLDSTVTTGIVSALDRPVTTGDTASTSAYIAAIQTDAAINPGNSGGPLLNMSGEVIGINSAIAALPGATQATGAGSVGLGFAIPSNQARRVAEQLIADGKATVPAIGAQLDSTYTGRGVRVADSSQLPAGSPGVVPGSPAAKAGIVGGDIIVAMDGTPVADASSAIVRIRSHAPGDIMTFTLLRGGKDVDVKVTLGTLSSLDYGNTGTTGGTTSGGSQ</sequence>
<dbReference type="Pfam" id="PF13180">
    <property type="entry name" value="PDZ_2"/>
    <property type="match status" value="1"/>
</dbReference>
<evidence type="ECO:0000256" key="4">
    <source>
        <dbReference type="SAM" id="MobiDB-lite"/>
    </source>
</evidence>
<dbReference type="Gene3D" id="2.40.10.10">
    <property type="entry name" value="Trypsin-like serine proteases"/>
    <property type="match status" value="2"/>
</dbReference>
<name>A0A7Z0CKU0_9MICO</name>
<dbReference type="OrthoDB" id="9758917at2"/>
<dbReference type="InterPro" id="IPR051201">
    <property type="entry name" value="Chloro_Bact_Ser_Proteases"/>
</dbReference>
<dbReference type="SUPFAM" id="SSF50156">
    <property type="entry name" value="PDZ domain-like"/>
    <property type="match status" value="1"/>
</dbReference>
<evidence type="ECO:0000313" key="8">
    <source>
        <dbReference type="Proteomes" id="UP000547973"/>
    </source>
</evidence>
<dbReference type="InterPro" id="IPR036034">
    <property type="entry name" value="PDZ_sf"/>
</dbReference>
<comment type="caution">
    <text evidence="7">The sequence shown here is derived from an EMBL/GenBank/DDBJ whole genome shotgun (WGS) entry which is preliminary data.</text>
</comment>
<comment type="similarity">
    <text evidence="1">Belongs to the peptidase S1C family.</text>
</comment>
<evidence type="ECO:0000256" key="1">
    <source>
        <dbReference type="ARBA" id="ARBA00010541"/>
    </source>
</evidence>
<dbReference type="InterPro" id="IPR001940">
    <property type="entry name" value="Peptidase_S1C"/>
</dbReference>
<organism evidence="7 8">
    <name type="scientific">Demequina lutea</name>
    <dbReference type="NCBI Taxonomy" id="431489"/>
    <lineage>
        <taxon>Bacteria</taxon>
        <taxon>Bacillati</taxon>
        <taxon>Actinomycetota</taxon>
        <taxon>Actinomycetes</taxon>
        <taxon>Micrococcales</taxon>
        <taxon>Demequinaceae</taxon>
        <taxon>Demequina</taxon>
    </lineage>
</organism>
<keyword evidence="3 7" id="KW-0378">Hydrolase</keyword>
<dbReference type="RefSeq" id="WP_062074111.1">
    <property type="nucleotide sequence ID" value="NZ_BBRC01000002.1"/>
</dbReference>
<feature type="compositionally biased region" description="Low complexity" evidence="4">
    <location>
        <begin position="29"/>
        <end position="39"/>
    </location>
</feature>
<feature type="compositionally biased region" description="Polar residues" evidence="4">
    <location>
        <begin position="1"/>
        <end position="14"/>
    </location>
</feature>
<dbReference type="PANTHER" id="PTHR43343:SF3">
    <property type="entry name" value="PROTEASE DO-LIKE 8, CHLOROPLASTIC"/>
    <property type="match status" value="1"/>
</dbReference>
<dbReference type="GO" id="GO:0004252">
    <property type="term" value="F:serine-type endopeptidase activity"/>
    <property type="evidence" value="ECO:0007669"/>
    <property type="project" value="InterPro"/>
</dbReference>
<dbReference type="SMART" id="SM00228">
    <property type="entry name" value="PDZ"/>
    <property type="match status" value="1"/>
</dbReference>
<dbReference type="EMBL" id="JACBZO010000001">
    <property type="protein sequence ID" value="NYI42253.1"/>
    <property type="molecule type" value="Genomic_DNA"/>
</dbReference>